<gene>
    <name evidence="2" type="ORF">OIK42_17795</name>
</gene>
<evidence type="ECO:0000256" key="1">
    <source>
        <dbReference type="SAM" id="MobiDB-lite"/>
    </source>
</evidence>
<evidence type="ECO:0000313" key="2">
    <source>
        <dbReference type="EMBL" id="MDC8832610.1"/>
    </source>
</evidence>
<dbReference type="Gene3D" id="1.10.1220.10">
    <property type="entry name" value="Met repressor-like"/>
    <property type="match status" value="1"/>
</dbReference>
<comment type="caution">
    <text evidence="2">The sequence shown here is derived from an EMBL/GenBank/DDBJ whole genome shotgun (WGS) entry which is preliminary data.</text>
</comment>
<reference evidence="2 3" key="1">
    <citation type="submission" date="2022-10" db="EMBL/GenBank/DDBJ databases">
        <title>Alteromonas sp. chi3 Genome sequencing.</title>
        <authorList>
            <person name="Park S."/>
        </authorList>
    </citation>
    <scope>NUCLEOTIDE SEQUENCE [LARGE SCALE GENOMIC DNA]</scope>
    <source>
        <strain evidence="3">chi3</strain>
    </source>
</reference>
<dbReference type="InterPro" id="IPR013321">
    <property type="entry name" value="Arc_rbn_hlx_hlx"/>
</dbReference>
<dbReference type="Proteomes" id="UP001218788">
    <property type="component" value="Unassembled WGS sequence"/>
</dbReference>
<organism evidence="2 3">
    <name type="scientific">Alteromonas gilva</name>
    <dbReference type="NCBI Taxonomy" id="2987522"/>
    <lineage>
        <taxon>Bacteria</taxon>
        <taxon>Pseudomonadati</taxon>
        <taxon>Pseudomonadota</taxon>
        <taxon>Gammaproteobacteria</taxon>
        <taxon>Alteromonadales</taxon>
        <taxon>Alteromonadaceae</taxon>
        <taxon>Alteromonas/Salinimonas group</taxon>
        <taxon>Alteromonas</taxon>
    </lineage>
</organism>
<keyword evidence="3" id="KW-1185">Reference proteome</keyword>
<name>A0ABT5L6C0_9ALTE</name>
<feature type="region of interest" description="Disordered" evidence="1">
    <location>
        <begin position="1"/>
        <end position="21"/>
    </location>
</feature>
<protein>
    <submittedName>
        <fullName evidence="2">Replication protein RepA</fullName>
    </submittedName>
</protein>
<dbReference type="RefSeq" id="WP_273642450.1">
    <property type="nucleotide sequence ID" value="NZ_JAQQXP010000003.1"/>
</dbReference>
<proteinExistence type="predicted"/>
<dbReference type="EMBL" id="JAQQXP010000003">
    <property type="protein sequence ID" value="MDC8832610.1"/>
    <property type="molecule type" value="Genomic_DNA"/>
</dbReference>
<sequence length="101" mass="11071">MSLINLSRSTQSAERSTGQQVSADDFIDEALDYATGNVAPLKASQLAAIDKPANSPMHRATFTLTQQCIEQLTEMSAQSGMAKSRLIRLWIQHFSSIDSKL</sequence>
<accession>A0ABT5L6C0</accession>
<evidence type="ECO:0000313" key="3">
    <source>
        <dbReference type="Proteomes" id="UP001218788"/>
    </source>
</evidence>